<organism evidence="7 9">
    <name type="scientific">Rozella allomycis (strain CSF55)</name>
    <dbReference type="NCBI Taxonomy" id="988480"/>
    <lineage>
        <taxon>Eukaryota</taxon>
        <taxon>Fungi</taxon>
        <taxon>Fungi incertae sedis</taxon>
        <taxon>Cryptomycota</taxon>
        <taxon>Cryptomycota incertae sedis</taxon>
        <taxon>Rozella</taxon>
    </lineage>
</organism>
<dbReference type="SUPFAM" id="SSF46689">
    <property type="entry name" value="Homeodomain-like"/>
    <property type="match status" value="1"/>
</dbReference>
<name>A0A075B0X6_ROZAC</name>
<sequence>MTVTETSSYHLERARFLKHQLHFLEQIRHQISFGLVVDCKDLAFHSTNAFITLFSETVVNFARPNERQIYSKYLDALQKELRCYKNKNDEKAKQIEQYIFDEYLTIDDENDESKSEANEFLTRTLFSSDSDECHKEPPSSNSVSSTDYSCEDLNIEPKKDLKREFYGKRQTGFRIPREATQLLKAWMKENVKHPYANDAEKDRIAAITGLTRKQISWWMTNYRRRVLRQ</sequence>
<dbReference type="OrthoDB" id="10056939at2759"/>
<accession>A0A075B0X6</accession>
<dbReference type="InterPro" id="IPR009057">
    <property type="entry name" value="Homeodomain-like_sf"/>
</dbReference>
<feature type="region of interest" description="Disordered" evidence="5">
    <location>
        <begin position="129"/>
        <end position="148"/>
    </location>
</feature>
<dbReference type="PROSITE" id="PS50071">
    <property type="entry name" value="HOMEOBOX_2"/>
    <property type="match status" value="1"/>
</dbReference>
<dbReference type="GO" id="GO:0003677">
    <property type="term" value="F:DNA binding"/>
    <property type="evidence" value="ECO:0007669"/>
    <property type="project" value="UniProtKB-UniRule"/>
</dbReference>
<dbReference type="STRING" id="988480.A0A075B0X6"/>
<dbReference type="Proteomes" id="UP000281549">
    <property type="component" value="Unassembled WGS sequence"/>
</dbReference>
<evidence type="ECO:0000256" key="3">
    <source>
        <dbReference type="ARBA" id="ARBA00023242"/>
    </source>
</evidence>
<evidence type="ECO:0000313" key="7">
    <source>
        <dbReference type="EMBL" id="EPZ36048.1"/>
    </source>
</evidence>
<dbReference type="GO" id="GO:0006355">
    <property type="term" value="P:regulation of DNA-templated transcription"/>
    <property type="evidence" value="ECO:0007669"/>
    <property type="project" value="InterPro"/>
</dbReference>
<dbReference type="EMBL" id="ML005034">
    <property type="protein sequence ID" value="RKP20672.1"/>
    <property type="molecule type" value="Genomic_DNA"/>
</dbReference>
<dbReference type="Pfam" id="PF05920">
    <property type="entry name" value="Homeobox_KN"/>
    <property type="match status" value="1"/>
</dbReference>
<dbReference type="Proteomes" id="UP000030755">
    <property type="component" value="Unassembled WGS sequence"/>
</dbReference>
<evidence type="ECO:0000259" key="6">
    <source>
        <dbReference type="PROSITE" id="PS50071"/>
    </source>
</evidence>
<dbReference type="GO" id="GO:0005634">
    <property type="term" value="C:nucleus"/>
    <property type="evidence" value="ECO:0007669"/>
    <property type="project" value="UniProtKB-SubCell"/>
</dbReference>
<feature type="domain" description="Homeobox" evidence="6">
    <location>
        <begin position="166"/>
        <end position="229"/>
    </location>
</feature>
<keyword evidence="9" id="KW-1185">Reference proteome</keyword>
<gene>
    <name evidence="7" type="ORF">O9G_002691</name>
    <name evidence="8" type="ORF">ROZALSC1DRAFT_27872</name>
</gene>
<reference evidence="7 9" key="1">
    <citation type="journal article" date="2013" name="Curr. Biol.">
        <title>Shared signatures of parasitism and phylogenomics unite Cryptomycota and microsporidia.</title>
        <authorList>
            <person name="James T.Y."/>
            <person name="Pelin A."/>
            <person name="Bonen L."/>
            <person name="Ahrendt S."/>
            <person name="Sain D."/>
            <person name="Corradi N."/>
            <person name="Stajich J.E."/>
        </authorList>
    </citation>
    <scope>NUCLEOTIDE SEQUENCE [LARGE SCALE GENOMIC DNA]</scope>
    <source>
        <strain evidence="7 9">CSF55</strain>
        <strain evidence="7 9">CSF55</strain>
    </source>
</reference>
<keyword evidence="1 4" id="KW-0238">DNA-binding</keyword>
<evidence type="ECO:0000256" key="1">
    <source>
        <dbReference type="ARBA" id="ARBA00023125"/>
    </source>
</evidence>
<dbReference type="InterPro" id="IPR008422">
    <property type="entry name" value="KN_HD"/>
</dbReference>
<proteinExistence type="predicted"/>
<dbReference type="HOGENOM" id="CLU_1210387_0_0_1"/>
<protein>
    <recommendedName>
        <fullName evidence="6">Homeobox domain-containing protein</fullName>
    </recommendedName>
</protein>
<keyword evidence="3 4" id="KW-0539">Nucleus</keyword>
<reference evidence="10" key="2">
    <citation type="journal article" date="2018" name="Nat. Microbiol.">
        <title>Leveraging single-cell genomics to expand the fungal tree of life.</title>
        <authorList>
            <person name="Ahrendt S.R."/>
            <person name="Quandt C.A."/>
            <person name="Ciobanu D."/>
            <person name="Clum A."/>
            <person name="Salamov A."/>
            <person name="Andreopoulos B."/>
            <person name="Cheng J.F."/>
            <person name="Woyke T."/>
            <person name="Pelin A."/>
            <person name="Henrissat B."/>
            <person name="Reynolds N.K."/>
            <person name="Benny G.L."/>
            <person name="Smith M.E."/>
            <person name="James T.Y."/>
            <person name="Grigoriev I.V."/>
        </authorList>
    </citation>
    <scope>NUCLEOTIDE SEQUENCE [LARGE SCALE GENOMIC DNA]</scope>
    <source>
        <strain evidence="10">CSF55</strain>
    </source>
</reference>
<evidence type="ECO:0000256" key="2">
    <source>
        <dbReference type="ARBA" id="ARBA00023155"/>
    </source>
</evidence>
<feature type="compositionally biased region" description="Polar residues" evidence="5">
    <location>
        <begin position="138"/>
        <end position="148"/>
    </location>
</feature>
<dbReference type="EMBL" id="KE560678">
    <property type="protein sequence ID" value="EPZ36048.1"/>
    <property type="molecule type" value="Genomic_DNA"/>
</dbReference>
<dbReference type="Gene3D" id="1.10.10.60">
    <property type="entry name" value="Homeodomain-like"/>
    <property type="match status" value="1"/>
</dbReference>
<dbReference type="InterPro" id="IPR050224">
    <property type="entry name" value="TALE_homeobox"/>
</dbReference>
<dbReference type="AlphaFoldDB" id="A0A075B0X6"/>
<reference evidence="8" key="3">
    <citation type="submission" date="2018-08" db="EMBL/GenBank/DDBJ databases">
        <title>Leveraging single-cell genomics to expand the Fungal Tree of Life.</title>
        <authorList>
            <consortium name="DOE Joint Genome Institute"/>
            <person name="Ahrendt S.R."/>
            <person name="Quandt C.A."/>
            <person name="Ciobanu D."/>
            <person name="Clum A."/>
            <person name="Salamov A."/>
            <person name="Andreopoulos B."/>
            <person name="Cheng J.-F."/>
            <person name="Woyke T."/>
            <person name="Pelin A."/>
            <person name="Henrissat B."/>
            <person name="Reynolds N."/>
            <person name="Benny G.L."/>
            <person name="Smith M.E."/>
            <person name="James T.Y."/>
            <person name="Grigoriev I.V."/>
        </authorList>
    </citation>
    <scope>NUCLEOTIDE SEQUENCE</scope>
    <source>
        <strain evidence="8">CSF55</strain>
    </source>
</reference>
<dbReference type="InterPro" id="IPR001356">
    <property type="entry name" value="HD"/>
</dbReference>
<evidence type="ECO:0000313" key="8">
    <source>
        <dbReference type="EMBL" id="RKP20672.1"/>
    </source>
</evidence>
<keyword evidence="2 4" id="KW-0371">Homeobox</keyword>
<evidence type="ECO:0000313" key="9">
    <source>
        <dbReference type="Proteomes" id="UP000030755"/>
    </source>
</evidence>
<dbReference type="CDD" id="cd00086">
    <property type="entry name" value="homeodomain"/>
    <property type="match status" value="1"/>
</dbReference>
<evidence type="ECO:0000256" key="4">
    <source>
        <dbReference type="PROSITE-ProRule" id="PRU00108"/>
    </source>
</evidence>
<comment type="subcellular location">
    <subcellularLocation>
        <location evidence="4">Nucleus</location>
    </subcellularLocation>
</comment>
<evidence type="ECO:0000256" key="5">
    <source>
        <dbReference type="SAM" id="MobiDB-lite"/>
    </source>
</evidence>
<dbReference type="PANTHER" id="PTHR11850">
    <property type="entry name" value="HOMEOBOX PROTEIN TRANSCRIPTION FACTORS"/>
    <property type="match status" value="1"/>
</dbReference>
<evidence type="ECO:0000313" key="10">
    <source>
        <dbReference type="Proteomes" id="UP000281549"/>
    </source>
</evidence>